<evidence type="ECO:0000313" key="1">
    <source>
        <dbReference type="EMBL" id="MUP03519.1"/>
    </source>
</evidence>
<dbReference type="EMBL" id="MBEV02000001">
    <property type="protein sequence ID" value="MUP03519.1"/>
    <property type="molecule type" value="Genomic_DNA"/>
</dbReference>
<name>A0ABD6G9H3_AGRVI</name>
<organism evidence="1 2">
    <name type="scientific">Agrobacterium vitis</name>
    <name type="common">Rhizobium vitis</name>
    <dbReference type="NCBI Taxonomy" id="373"/>
    <lineage>
        <taxon>Bacteria</taxon>
        <taxon>Pseudomonadati</taxon>
        <taxon>Pseudomonadota</taxon>
        <taxon>Alphaproteobacteria</taxon>
        <taxon>Hyphomicrobiales</taxon>
        <taxon>Rhizobiaceae</taxon>
        <taxon>Rhizobium/Agrobacterium group</taxon>
        <taxon>Agrobacterium</taxon>
    </lineage>
</organism>
<dbReference type="InterPro" id="IPR035934">
    <property type="entry name" value="Phage_tail_protein-like_sf"/>
</dbReference>
<accession>A0ABD6G9H3</accession>
<dbReference type="Proteomes" id="UP000175993">
    <property type="component" value="Unassembled WGS sequence"/>
</dbReference>
<dbReference type="AlphaFoldDB" id="A0ABD6G9H3"/>
<evidence type="ECO:0000313" key="2">
    <source>
        <dbReference type="Proteomes" id="UP000175993"/>
    </source>
</evidence>
<sequence length="166" mass="17749">MAAMTDALATARPATVIEQVEDALLGELKVSVSGQCKVEAFPNDPALYDFSGLPAALLIHYAGSRFAPAKGPANTTQARAMEFSLVLLVRSLRGEGGAYAHLEDIRLAIQGRAFAGAGPAMLIHDELVEEKDGVWRWEIRVSLPIPAVARNYQTPAPLMRPGISTP</sequence>
<protein>
    <recommendedName>
        <fullName evidence="3">Gp37 protein</fullName>
    </recommendedName>
</protein>
<gene>
    <name evidence="1" type="ORF">BBI04_001590</name>
</gene>
<dbReference type="SUPFAM" id="SSF143749">
    <property type="entry name" value="Phage tail protein-like"/>
    <property type="match status" value="1"/>
</dbReference>
<proteinExistence type="predicted"/>
<dbReference type="InterPro" id="IPR018602">
    <property type="entry name" value="Gp37/STM4215"/>
</dbReference>
<reference evidence="1 2" key="1">
    <citation type="submission" date="2019-11" db="EMBL/GenBank/DDBJ databases">
        <title>Whole-genome sequencing of Allorhizobium vitis.</title>
        <authorList>
            <person name="Gan H.M."/>
            <person name="Savka M.A."/>
        </authorList>
    </citation>
    <scope>NUCLEOTIDE SEQUENCE [LARGE SCALE GENOMIC DNA]</scope>
    <source>
        <strain evidence="1 2">AB4</strain>
    </source>
</reference>
<dbReference type="InterPro" id="IPR038042">
    <property type="entry name" value="Gp37-like"/>
</dbReference>
<evidence type="ECO:0008006" key="3">
    <source>
        <dbReference type="Google" id="ProtNLM"/>
    </source>
</evidence>
<dbReference type="Pfam" id="PF09646">
    <property type="entry name" value="Gp37"/>
    <property type="match status" value="1"/>
</dbReference>
<dbReference type="Gene3D" id="3.30.2000.10">
    <property type="entry name" value="Phage tail protein-like"/>
    <property type="match status" value="1"/>
</dbReference>
<comment type="caution">
    <text evidence="1">The sequence shown here is derived from an EMBL/GenBank/DDBJ whole genome shotgun (WGS) entry which is preliminary data.</text>
</comment>